<keyword evidence="2" id="KW-1185">Reference proteome</keyword>
<evidence type="ECO:0000313" key="1">
    <source>
        <dbReference type="EMBL" id="PFG28024.1"/>
    </source>
</evidence>
<dbReference type="Gene3D" id="2.40.128.270">
    <property type="match status" value="1"/>
</dbReference>
<dbReference type="AlphaFoldDB" id="A0A2A9DN36"/>
<organism evidence="1 2">
    <name type="scientific">Corynebacterium renale</name>
    <dbReference type="NCBI Taxonomy" id="1724"/>
    <lineage>
        <taxon>Bacteria</taxon>
        <taxon>Bacillati</taxon>
        <taxon>Actinomycetota</taxon>
        <taxon>Actinomycetes</taxon>
        <taxon>Mycobacteriales</taxon>
        <taxon>Corynebacteriaceae</taxon>
        <taxon>Corynebacterium</taxon>
    </lineage>
</organism>
<gene>
    <name evidence="1" type="ORF">ATK06_1106</name>
</gene>
<evidence type="ECO:0000313" key="2">
    <source>
        <dbReference type="Proteomes" id="UP000221653"/>
    </source>
</evidence>
<keyword evidence="1" id="KW-0346">Stress response</keyword>
<dbReference type="EMBL" id="PDJF01000001">
    <property type="protein sequence ID" value="PFG28024.1"/>
    <property type="molecule type" value="Genomic_DNA"/>
</dbReference>
<dbReference type="InterPro" id="IPR038670">
    <property type="entry name" value="HslJ-like_sf"/>
</dbReference>
<dbReference type="Proteomes" id="UP000221653">
    <property type="component" value="Unassembled WGS sequence"/>
</dbReference>
<accession>A0A2A9DN36</accession>
<name>A0A2A9DN36_9CORY</name>
<comment type="caution">
    <text evidence="1">The sequence shown here is derived from an EMBL/GenBank/DDBJ whole genome shotgun (WGS) entry which is preliminary data.</text>
</comment>
<protein>
    <submittedName>
        <fullName evidence="1">Heat shock protein HslJ</fullName>
    </submittedName>
</protein>
<sequence>MLTGGPTRSSPRFGRLNVRPLFTLCAAGALLIAGCATPETTPVSGPTWQVAGIFMSADEPGALPRDAAGRAVLAFGDGTVSGDSGCGPIQGSVTFSRDGQSATAKNADSVTFEQVTITETEPCEGGRAYVHGQLSTLLDGPYRMRHVSDTELSLIRDDGSVDSPIIRLVS</sequence>
<proteinExistence type="predicted"/>
<reference evidence="1 2" key="1">
    <citation type="submission" date="2017-10" db="EMBL/GenBank/DDBJ databases">
        <title>Sequencing the genomes of 1000 actinobacteria strains.</title>
        <authorList>
            <person name="Klenk H.-P."/>
        </authorList>
    </citation>
    <scope>NUCLEOTIDE SEQUENCE [LARGE SCALE GENOMIC DNA]</scope>
    <source>
        <strain evidence="1 2">DSM 20688</strain>
    </source>
</reference>
<dbReference type="STRING" id="1724.GCA_001044175_02234"/>